<dbReference type="PANTHER" id="PTHR13994">
    <property type="entry name" value="NUDIX HYDROLASE RELATED"/>
    <property type="match status" value="1"/>
</dbReference>
<protein>
    <submittedName>
        <fullName evidence="4">NUDIX hydrolase</fullName>
    </submittedName>
</protein>
<keyword evidence="5" id="KW-1185">Reference proteome</keyword>
<dbReference type="InterPro" id="IPR000086">
    <property type="entry name" value="NUDIX_hydrolase_dom"/>
</dbReference>
<dbReference type="InterPro" id="IPR040618">
    <property type="entry name" value="Pre-Nudix"/>
</dbReference>
<dbReference type="AlphaFoldDB" id="A0AAX4NZ23"/>
<dbReference type="Proteomes" id="UP001472866">
    <property type="component" value="Chromosome 01"/>
</dbReference>
<keyword evidence="2 4" id="KW-0378">Hydrolase</keyword>
<feature type="domain" description="Nudix hydrolase" evidence="3">
    <location>
        <begin position="106"/>
        <end position="243"/>
    </location>
</feature>
<dbReference type="Gene3D" id="3.90.79.10">
    <property type="entry name" value="Nucleoside Triphosphate Pyrophosphohydrolase"/>
    <property type="match status" value="1"/>
</dbReference>
<dbReference type="GO" id="GO:0051287">
    <property type="term" value="F:NAD binding"/>
    <property type="evidence" value="ECO:0007669"/>
    <property type="project" value="TreeGrafter"/>
</dbReference>
<dbReference type="PANTHER" id="PTHR13994:SF13">
    <property type="entry name" value="FI03680P"/>
    <property type="match status" value="1"/>
</dbReference>
<proteinExistence type="inferred from homology"/>
<evidence type="ECO:0000256" key="1">
    <source>
        <dbReference type="ARBA" id="ARBA00005582"/>
    </source>
</evidence>
<dbReference type="GO" id="GO:0047631">
    <property type="term" value="F:ADP-ribose diphosphatase activity"/>
    <property type="evidence" value="ECO:0007669"/>
    <property type="project" value="TreeGrafter"/>
</dbReference>
<dbReference type="InterPro" id="IPR015797">
    <property type="entry name" value="NUDIX_hydrolase-like_dom_sf"/>
</dbReference>
<gene>
    <name evidence="4" type="ORF">HKI87_01g03780</name>
</gene>
<evidence type="ECO:0000259" key="3">
    <source>
        <dbReference type="PROSITE" id="PS51462"/>
    </source>
</evidence>
<dbReference type="GO" id="GO:0035529">
    <property type="term" value="F:NADH pyrophosphatase activity"/>
    <property type="evidence" value="ECO:0007669"/>
    <property type="project" value="TreeGrafter"/>
</dbReference>
<dbReference type="PROSITE" id="PS51462">
    <property type="entry name" value="NUDIX"/>
    <property type="match status" value="1"/>
</dbReference>
<name>A0AAX4NZ23_9CHLO</name>
<sequence length="304" mass="33856">MADRMFPASERAPLECDVDVFNGCKVLSSGLDHAPHDFSKLLSDSVSLWKAEGRTSVWLFIPNDKADLIPIALKQGFDYHHAKPGNAALIKWLPEDTKSMIPLAPFTRVGVGAVIFNSRDELLCVQECNGPLRGLGIWKIPTGSADPGENIGRAAEREVWEETGVQTAFHKVLLIRHRYPSPTSTCDLYFVCALHLKSDEDKELVVDETELDAAKWVSYKDYLAQPCWGDTSTMARVYREEIHPTIGAYRSGEFQGLTRVVGDATDAKYGNHCVYKPCAAPVRPITRLASLFRPLSALRRLVRL</sequence>
<comment type="similarity">
    <text evidence="1">Belongs to the Nudix hydrolase family.</text>
</comment>
<dbReference type="SUPFAM" id="SSF55811">
    <property type="entry name" value="Nudix"/>
    <property type="match status" value="1"/>
</dbReference>
<reference evidence="4 5" key="1">
    <citation type="submission" date="2024-03" db="EMBL/GenBank/DDBJ databases">
        <title>Complete genome sequence of the green alga Chloropicon roscoffensis RCC1871.</title>
        <authorList>
            <person name="Lemieux C."/>
            <person name="Pombert J.-F."/>
            <person name="Otis C."/>
            <person name="Turmel M."/>
        </authorList>
    </citation>
    <scope>NUCLEOTIDE SEQUENCE [LARGE SCALE GENOMIC DNA]</scope>
    <source>
        <strain evidence="4 5">RCC1871</strain>
    </source>
</reference>
<dbReference type="Pfam" id="PF18290">
    <property type="entry name" value="Nudix_hydro"/>
    <property type="match status" value="1"/>
</dbReference>
<dbReference type="EMBL" id="CP151501">
    <property type="protein sequence ID" value="WZN58854.1"/>
    <property type="molecule type" value="Genomic_DNA"/>
</dbReference>
<evidence type="ECO:0000313" key="5">
    <source>
        <dbReference type="Proteomes" id="UP001472866"/>
    </source>
</evidence>
<dbReference type="CDD" id="cd04670">
    <property type="entry name" value="NUDIX_ASFGF2_Nudt6"/>
    <property type="match status" value="1"/>
</dbReference>
<dbReference type="Gene3D" id="3.40.630.30">
    <property type="match status" value="1"/>
</dbReference>
<dbReference type="Pfam" id="PF00293">
    <property type="entry name" value="NUDIX"/>
    <property type="match status" value="1"/>
</dbReference>
<dbReference type="InterPro" id="IPR020084">
    <property type="entry name" value="NUDIX_hydrolase_CS"/>
</dbReference>
<evidence type="ECO:0000313" key="4">
    <source>
        <dbReference type="EMBL" id="WZN58854.1"/>
    </source>
</evidence>
<accession>A0AAX4NZ23</accession>
<evidence type="ECO:0000256" key="2">
    <source>
        <dbReference type="ARBA" id="ARBA00022801"/>
    </source>
</evidence>
<dbReference type="PROSITE" id="PS00893">
    <property type="entry name" value="NUDIX_BOX"/>
    <property type="match status" value="1"/>
</dbReference>
<organism evidence="4 5">
    <name type="scientific">Chloropicon roscoffensis</name>
    <dbReference type="NCBI Taxonomy" id="1461544"/>
    <lineage>
        <taxon>Eukaryota</taxon>
        <taxon>Viridiplantae</taxon>
        <taxon>Chlorophyta</taxon>
        <taxon>Chloropicophyceae</taxon>
        <taxon>Chloropicales</taxon>
        <taxon>Chloropicaceae</taxon>
        <taxon>Chloropicon</taxon>
    </lineage>
</organism>
<dbReference type="InterPro" id="IPR003293">
    <property type="entry name" value="Nudix_hydrolase6-like"/>
</dbReference>